<dbReference type="OrthoDB" id="2196187at2759"/>
<evidence type="ECO:0000313" key="2">
    <source>
        <dbReference type="Proteomes" id="UP000305067"/>
    </source>
</evidence>
<organism evidence="1 2">
    <name type="scientific">Pterulicium gracile</name>
    <dbReference type="NCBI Taxonomy" id="1884261"/>
    <lineage>
        <taxon>Eukaryota</taxon>
        <taxon>Fungi</taxon>
        <taxon>Dikarya</taxon>
        <taxon>Basidiomycota</taxon>
        <taxon>Agaricomycotina</taxon>
        <taxon>Agaricomycetes</taxon>
        <taxon>Agaricomycetidae</taxon>
        <taxon>Agaricales</taxon>
        <taxon>Pleurotineae</taxon>
        <taxon>Pterulaceae</taxon>
        <taxon>Pterulicium</taxon>
    </lineage>
</organism>
<dbReference type="AlphaFoldDB" id="A0A5C3Q629"/>
<accession>A0A5C3Q629</accession>
<sequence>MICLGIWWSTGRVATRQWSLRLQLYSEVNPGMLKKRESGNEVSMDIAGGEQPLPFGYNADTAVDFEGLALLEDHI</sequence>
<protein>
    <submittedName>
        <fullName evidence="1">Uncharacterized protein</fullName>
    </submittedName>
</protein>
<gene>
    <name evidence="1" type="ORF">BDV98DRAFT_303808</name>
</gene>
<evidence type="ECO:0000313" key="1">
    <source>
        <dbReference type="EMBL" id="TFK96607.1"/>
    </source>
</evidence>
<reference evidence="1 2" key="1">
    <citation type="journal article" date="2019" name="Nat. Ecol. Evol.">
        <title>Megaphylogeny resolves global patterns of mushroom evolution.</title>
        <authorList>
            <person name="Varga T."/>
            <person name="Krizsan K."/>
            <person name="Foldi C."/>
            <person name="Dima B."/>
            <person name="Sanchez-Garcia M."/>
            <person name="Sanchez-Ramirez S."/>
            <person name="Szollosi G.J."/>
            <person name="Szarkandi J.G."/>
            <person name="Papp V."/>
            <person name="Albert L."/>
            <person name="Andreopoulos W."/>
            <person name="Angelini C."/>
            <person name="Antonin V."/>
            <person name="Barry K.W."/>
            <person name="Bougher N.L."/>
            <person name="Buchanan P."/>
            <person name="Buyck B."/>
            <person name="Bense V."/>
            <person name="Catcheside P."/>
            <person name="Chovatia M."/>
            <person name="Cooper J."/>
            <person name="Damon W."/>
            <person name="Desjardin D."/>
            <person name="Finy P."/>
            <person name="Geml J."/>
            <person name="Haridas S."/>
            <person name="Hughes K."/>
            <person name="Justo A."/>
            <person name="Karasinski D."/>
            <person name="Kautmanova I."/>
            <person name="Kiss B."/>
            <person name="Kocsube S."/>
            <person name="Kotiranta H."/>
            <person name="LaButti K.M."/>
            <person name="Lechner B.E."/>
            <person name="Liimatainen K."/>
            <person name="Lipzen A."/>
            <person name="Lukacs Z."/>
            <person name="Mihaltcheva S."/>
            <person name="Morgado L.N."/>
            <person name="Niskanen T."/>
            <person name="Noordeloos M.E."/>
            <person name="Ohm R.A."/>
            <person name="Ortiz-Santana B."/>
            <person name="Ovrebo C."/>
            <person name="Racz N."/>
            <person name="Riley R."/>
            <person name="Savchenko A."/>
            <person name="Shiryaev A."/>
            <person name="Soop K."/>
            <person name="Spirin V."/>
            <person name="Szebenyi C."/>
            <person name="Tomsovsky M."/>
            <person name="Tulloss R.E."/>
            <person name="Uehling J."/>
            <person name="Grigoriev I.V."/>
            <person name="Vagvolgyi C."/>
            <person name="Papp T."/>
            <person name="Martin F.M."/>
            <person name="Miettinen O."/>
            <person name="Hibbett D.S."/>
            <person name="Nagy L.G."/>
        </authorList>
    </citation>
    <scope>NUCLEOTIDE SEQUENCE [LARGE SCALE GENOMIC DNA]</scope>
    <source>
        <strain evidence="1 2">CBS 309.79</strain>
    </source>
</reference>
<keyword evidence="2" id="KW-1185">Reference proteome</keyword>
<name>A0A5C3Q629_9AGAR</name>
<dbReference type="Proteomes" id="UP000305067">
    <property type="component" value="Unassembled WGS sequence"/>
</dbReference>
<dbReference type="STRING" id="1884261.A0A5C3Q629"/>
<dbReference type="EMBL" id="ML178857">
    <property type="protein sequence ID" value="TFK96607.1"/>
    <property type="molecule type" value="Genomic_DNA"/>
</dbReference>
<proteinExistence type="predicted"/>